<reference evidence="15" key="3">
    <citation type="submission" date="2016-10" db="EMBL/GenBank/DDBJ databases">
        <authorList>
            <person name="de Groot N.N."/>
        </authorList>
    </citation>
    <scope>NUCLEOTIDE SEQUENCE [LARGE SCALE GENOMIC DNA]</scope>
    <source>
        <strain evidence="15">CCBAU85039</strain>
    </source>
</reference>
<evidence type="ECO:0000256" key="5">
    <source>
        <dbReference type="ARBA" id="ARBA00022692"/>
    </source>
</evidence>
<proteinExistence type="inferred from homology"/>
<organism evidence="15 17">
    <name type="scientific">Rhizobium tibeticum</name>
    <dbReference type="NCBI Taxonomy" id="501024"/>
    <lineage>
        <taxon>Bacteria</taxon>
        <taxon>Pseudomonadati</taxon>
        <taxon>Pseudomonadota</taxon>
        <taxon>Alphaproteobacteria</taxon>
        <taxon>Hyphomicrobiales</taxon>
        <taxon>Rhizobiaceae</taxon>
        <taxon>Rhizobium/Agrobacterium group</taxon>
        <taxon>Rhizobium</taxon>
    </lineage>
</organism>
<feature type="domain" description="ABC transporter" evidence="12">
    <location>
        <begin position="479"/>
        <end position="714"/>
    </location>
</feature>
<dbReference type="SUPFAM" id="SSF52540">
    <property type="entry name" value="P-loop containing nucleoside triphosphate hydrolases"/>
    <property type="match status" value="1"/>
</dbReference>
<evidence type="ECO:0000256" key="6">
    <source>
        <dbReference type="ARBA" id="ARBA00022741"/>
    </source>
</evidence>
<dbReference type="Gene3D" id="3.40.50.300">
    <property type="entry name" value="P-loop containing nucleotide triphosphate hydrolases"/>
    <property type="match status" value="1"/>
</dbReference>
<dbReference type="PROSITE" id="PS50929">
    <property type="entry name" value="ABC_TM1F"/>
    <property type="match status" value="1"/>
</dbReference>
<keyword evidence="4" id="KW-1003">Cell membrane</keyword>
<keyword evidence="5 11" id="KW-0812">Transmembrane</keyword>
<dbReference type="GO" id="GO:0005524">
    <property type="term" value="F:ATP binding"/>
    <property type="evidence" value="ECO:0007669"/>
    <property type="project" value="UniProtKB-KW"/>
</dbReference>
<evidence type="ECO:0000256" key="2">
    <source>
        <dbReference type="ARBA" id="ARBA00005417"/>
    </source>
</evidence>
<evidence type="ECO:0000256" key="10">
    <source>
        <dbReference type="ARBA" id="ARBA00023136"/>
    </source>
</evidence>
<evidence type="ECO:0000256" key="1">
    <source>
        <dbReference type="ARBA" id="ARBA00004651"/>
    </source>
</evidence>
<dbReference type="PANTHER" id="PTHR43394">
    <property type="entry name" value="ATP-DEPENDENT PERMEASE MDL1, MITOCHONDRIAL"/>
    <property type="match status" value="1"/>
</dbReference>
<dbReference type="InterPro" id="IPR017871">
    <property type="entry name" value="ABC_transporter-like_CS"/>
</dbReference>
<dbReference type="CDD" id="cd02418">
    <property type="entry name" value="Peptidase_C39B"/>
    <property type="match status" value="1"/>
</dbReference>
<comment type="similarity">
    <text evidence="2">Belongs to the ABC transporter superfamily.</text>
</comment>
<dbReference type="Pfam" id="PF00005">
    <property type="entry name" value="ABC_tran"/>
    <property type="match status" value="1"/>
</dbReference>
<evidence type="ECO:0000259" key="12">
    <source>
        <dbReference type="PROSITE" id="PS50893"/>
    </source>
</evidence>
<reference evidence="17" key="2">
    <citation type="submission" date="2016-10" db="EMBL/GenBank/DDBJ databases">
        <authorList>
            <person name="Wibberg D."/>
        </authorList>
    </citation>
    <scope>NUCLEOTIDE SEQUENCE [LARGE SCALE GENOMIC DNA]</scope>
</reference>
<evidence type="ECO:0000256" key="4">
    <source>
        <dbReference type="ARBA" id="ARBA00022475"/>
    </source>
</evidence>
<evidence type="ECO:0000313" key="15">
    <source>
        <dbReference type="EMBL" id="SEI20225.1"/>
    </source>
</evidence>
<dbReference type="PANTHER" id="PTHR43394:SF1">
    <property type="entry name" value="ATP-BINDING CASSETTE SUB-FAMILY B MEMBER 10, MITOCHONDRIAL"/>
    <property type="match status" value="1"/>
</dbReference>
<dbReference type="EMBL" id="FOCV01000057">
    <property type="protein sequence ID" value="SEP23719.1"/>
    <property type="molecule type" value="Genomic_DNA"/>
</dbReference>
<evidence type="ECO:0000256" key="3">
    <source>
        <dbReference type="ARBA" id="ARBA00022448"/>
    </source>
</evidence>
<feature type="transmembrane region" description="Helical" evidence="11">
    <location>
        <begin position="382"/>
        <end position="405"/>
    </location>
</feature>
<dbReference type="InterPro" id="IPR003439">
    <property type="entry name" value="ABC_transporter-like_ATP-bd"/>
</dbReference>
<dbReference type="EMBL" id="FNXB01000068">
    <property type="protein sequence ID" value="SEI20225.1"/>
    <property type="molecule type" value="Genomic_DNA"/>
</dbReference>
<accession>A0A1H8W7Z6</accession>
<keyword evidence="8 15" id="KW-0067">ATP-binding</keyword>
<feature type="transmembrane region" description="Helical" evidence="11">
    <location>
        <begin position="162"/>
        <end position="185"/>
    </location>
</feature>
<evidence type="ECO:0000259" key="13">
    <source>
        <dbReference type="PROSITE" id="PS50929"/>
    </source>
</evidence>
<evidence type="ECO:0000313" key="17">
    <source>
        <dbReference type="Proteomes" id="UP000183063"/>
    </source>
</evidence>
<dbReference type="GO" id="GO:0006508">
    <property type="term" value="P:proteolysis"/>
    <property type="evidence" value="ECO:0007669"/>
    <property type="project" value="InterPro"/>
</dbReference>
<dbReference type="Gene3D" id="3.90.70.10">
    <property type="entry name" value="Cysteine proteinases"/>
    <property type="match status" value="1"/>
</dbReference>
<dbReference type="EC" id="3.4.22.-" evidence="15"/>
<dbReference type="Proteomes" id="UP000198939">
    <property type="component" value="Unassembled WGS sequence"/>
</dbReference>
<name>A0A1H8W7Z6_9HYPH</name>
<dbReference type="SUPFAM" id="SSF90123">
    <property type="entry name" value="ABC transporter transmembrane region"/>
    <property type="match status" value="1"/>
</dbReference>
<evidence type="ECO:0000259" key="14">
    <source>
        <dbReference type="PROSITE" id="PS50990"/>
    </source>
</evidence>
<dbReference type="GO" id="GO:0015421">
    <property type="term" value="F:ABC-type oligopeptide transporter activity"/>
    <property type="evidence" value="ECO:0007669"/>
    <property type="project" value="TreeGrafter"/>
</dbReference>
<sequence length="731" mass="80446">MSSNVSKFKQRDITDCGAASLASVAAFYGYKLPLSRIRQHASTNRAGTTVLGLTEAAQKLGFITKAVKGGFDSLYKIPKPAIAHVIVKEVLHHFVVIQAIDAKWVTVMDPAYGEVRKLAHEEFNKQWTGALVLLVPADTFKRRDETTSPLARFARLLRPHRAVMAQTLVGALVTTILGLSTAIYVQKIVDHVITAGNRNLLNLMSVAMLLILVLQVLISLLGNRLVLQTGQKIDVQLILGYYTHILSLPQKFFDSMRMGEIVSRMNDAVKIRSFLNDASINMFVDVLMILFSLGLMFIYSWKIALVVAGSIPLYLFVYWTTNRLNRKRQRAIMENAAELETQLVESLGAISTIKTSGMESFANLKVETRFIKMLHSVYSSGLISIFGVSTSTFLSTLFTIVLMWFGTTLVLDQTLTPGELLSCYALLGYVTRPVTSLIQTNRVVQDAFVAADRLFDIFDLEQETNGGGIDATKSHLGDIRLENVTFRHGSQRELFQDLSLTFGRGEMTAVVGKSGSGKSTIAALLQNLYPLESGRIRIGSYALQDLSTVSLRKVIAAVPQSVDLFSGSVIENIALGVFDPDIVKIQRICDQIGLQELIESWPSGLQTHLGENGIRLSGGEKQRLALARALYRDPEILILDEATSSLDSVAEAFILRVVEDLRQAGQTIIVIAHRMSTICRADKIVVLDKGRVVEEGKHTDLLTADGAYAALWQAQIGAASEFQSQSVSPFV</sequence>
<evidence type="ECO:0000256" key="11">
    <source>
        <dbReference type="SAM" id="Phobius"/>
    </source>
</evidence>
<dbReference type="AlphaFoldDB" id="A0A1H8W7Z6"/>
<dbReference type="RefSeq" id="WP_072381645.1">
    <property type="nucleotide sequence ID" value="NZ_FNXB01000068.1"/>
</dbReference>
<gene>
    <name evidence="15" type="primary">lagD</name>
    <name evidence="15" type="ORF">RTCCBAU85039_6339</name>
    <name evidence="16" type="ORF">SAMN05216228_10576</name>
</gene>
<dbReference type="PROSITE" id="PS00211">
    <property type="entry name" value="ABC_TRANSPORTER_1"/>
    <property type="match status" value="1"/>
</dbReference>
<dbReference type="SMART" id="SM00382">
    <property type="entry name" value="AAA"/>
    <property type="match status" value="1"/>
</dbReference>
<keyword evidence="9 11" id="KW-1133">Transmembrane helix</keyword>
<keyword evidence="3" id="KW-0813">Transport</keyword>
<feature type="transmembrane region" description="Helical" evidence="11">
    <location>
        <begin position="303"/>
        <end position="321"/>
    </location>
</feature>
<feature type="transmembrane region" description="Helical" evidence="11">
    <location>
        <begin position="200"/>
        <end position="222"/>
    </location>
</feature>
<feature type="domain" description="Peptidase C39" evidence="14">
    <location>
        <begin position="10"/>
        <end position="134"/>
    </location>
</feature>
<evidence type="ECO:0000313" key="18">
    <source>
        <dbReference type="Proteomes" id="UP000198939"/>
    </source>
</evidence>
<evidence type="ECO:0000256" key="8">
    <source>
        <dbReference type="ARBA" id="ARBA00022840"/>
    </source>
</evidence>
<dbReference type="Pfam" id="PF00664">
    <property type="entry name" value="ABC_membrane"/>
    <property type="match status" value="1"/>
</dbReference>
<dbReference type="Pfam" id="PF03412">
    <property type="entry name" value="Peptidase_C39"/>
    <property type="match status" value="1"/>
</dbReference>
<dbReference type="CDD" id="cd18570">
    <property type="entry name" value="ABC_6TM_PCAT1_LagD_like"/>
    <property type="match status" value="1"/>
</dbReference>
<dbReference type="GO" id="GO:0016887">
    <property type="term" value="F:ATP hydrolysis activity"/>
    <property type="evidence" value="ECO:0007669"/>
    <property type="project" value="InterPro"/>
</dbReference>
<dbReference type="PROSITE" id="PS50990">
    <property type="entry name" value="PEPTIDASE_C39"/>
    <property type="match status" value="1"/>
</dbReference>
<dbReference type="GO" id="GO:0005886">
    <property type="term" value="C:plasma membrane"/>
    <property type="evidence" value="ECO:0007669"/>
    <property type="project" value="UniProtKB-SubCell"/>
</dbReference>
<keyword evidence="10 11" id="KW-0472">Membrane</keyword>
<evidence type="ECO:0000256" key="9">
    <source>
        <dbReference type="ARBA" id="ARBA00022989"/>
    </source>
</evidence>
<evidence type="ECO:0000313" key="16">
    <source>
        <dbReference type="EMBL" id="SEP23719.1"/>
    </source>
</evidence>
<dbReference type="Proteomes" id="UP000183063">
    <property type="component" value="Unassembled WGS sequence"/>
</dbReference>
<dbReference type="Gene3D" id="1.20.1560.10">
    <property type="entry name" value="ABC transporter type 1, transmembrane domain"/>
    <property type="match status" value="1"/>
</dbReference>
<feature type="transmembrane region" description="Helical" evidence="11">
    <location>
        <begin position="274"/>
        <end position="297"/>
    </location>
</feature>
<feature type="domain" description="ABC transmembrane type-1" evidence="13">
    <location>
        <begin position="168"/>
        <end position="446"/>
    </location>
</feature>
<dbReference type="STRING" id="501024.RTCCBAU85039_6339"/>
<dbReference type="InterPro" id="IPR011527">
    <property type="entry name" value="ABC1_TM_dom"/>
</dbReference>
<dbReference type="OrthoDB" id="9787557at2"/>
<evidence type="ECO:0000256" key="7">
    <source>
        <dbReference type="ARBA" id="ARBA00022801"/>
    </source>
</evidence>
<dbReference type="FunFam" id="3.40.50.300:FF:000299">
    <property type="entry name" value="ABC transporter ATP-binding protein/permease"/>
    <property type="match status" value="1"/>
</dbReference>
<keyword evidence="6" id="KW-0547">Nucleotide-binding</keyword>
<dbReference type="GO" id="GO:0008233">
    <property type="term" value="F:peptidase activity"/>
    <property type="evidence" value="ECO:0007669"/>
    <property type="project" value="InterPro"/>
</dbReference>
<keyword evidence="7 15" id="KW-0378">Hydrolase</keyword>
<dbReference type="InterPro" id="IPR027417">
    <property type="entry name" value="P-loop_NTPase"/>
</dbReference>
<protein>
    <submittedName>
        <fullName evidence="16">ATP-binding cassette, subfamily B</fullName>
    </submittedName>
    <submittedName>
        <fullName evidence="15">Lactococcin-G-processing and transport ATP-binding protein LagD</fullName>
        <ecNumber evidence="15">3.4.22.-</ecNumber>
    </submittedName>
</protein>
<dbReference type="InterPro" id="IPR003593">
    <property type="entry name" value="AAA+_ATPase"/>
</dbReference>
<dbReference type="InterPro" id="IPR039421">
    <property type="entry name" value="Type_1_exporter"/>
</dbReference>
<comment type="subcellular location">
    <subcellularLocation>
        <location evidence="1">Cell membrane</location>
        <topology evidence="1">Multi-pass membrane protein</topology>
    </subcellularLocation>
</comment>
<dbReference type="InterPro" id="IPR036640">
    <property type="entry name" value="ABC1_TM_sf"/>
</dbReference>
<dbReference type="InterPro" id="IPR005074">
    <property type="entry name" value="Peptidase_C39"/>
</dbReference>
<dbReference type="PROSITE" id="PS50893">
    <property type="entry name" value="ABC_TRANSPORTER_2"/>
    <property type="match status" value="1"/>
</dbReference>
<reference evidence="16 18" key="1">
    <citation type="submission" date="2016-10" db="EMBL/GenBank/DDBJ databases">
        <authorList>
            <person name="Varghese N."/>
            <person name="Submissions S."/>
        </authorList>
    </citation>
    <scope>NUCLEOTIDE SEQUENCE [LARGE SCALE GENOMIC DNA]</scope>
    <source>
        <strain evidence="16 18">CGMCC 1.7071</strain>
    </source>
</reference>
<keyword evidence="18" id="KW-1185">Reference proteome</keyword>